<evidence type="ECO:0000259" key="7">
    <source>
        <dbReference type="Pfam" id="PF03775"/>
    </source>
</evidence>
<reference evidence="9 10" key="1">
    <citation type="submission" date="2011-04" db="EMBL/GenBank/DDBJ databases">
        <title>The Genome Sequence of Clostridium citroniae WAL-19142.</title>
        <authorList>
            <consortium name="The Broad Institute Genome Sequencing Platform"/>
            <person name="Earl A."/>
            <person name="Ward D."/>
            <person name="Feldgarden M."/>
            <person name="Gevers D."/>
            <person name="Warren Y.A."/>
            <person name="Tyrrell K.L."/>
            <person name="Citron D.M."/>
            <person name="Goldstein E.J."/>
            <person name="Daigneault M."/>
            <person name="Allen-Vercoe E."/>
            <person name="Young S.K."/>
            <person name="Zeng Q."/>
            <person name="Gargeya S."/>
            <person name="Fitzgerald M."/>
            <person name="Haas B."/>
            <person name="Abouelleil A."/>
            <person name="Alvarado L."/>
            <person name="Arachchi H.M."/>
            <person name="Berlin A."/>
            <person name="Brown A."/>
            <person name="Chapman S.B."/>
            <person name="Chen Z."/>
            <person name="Dunbar C."/>
            <person name="Freedman E."/>
            <person name="Gearin G."/>
            <person name="Gellesch M."/>
            <person name="Goldberg J."/>
            <person name="Griggs A."/>
            <person name="Gujja S."/>
            <person name="Heilman E.R."/>
            <person name="Heiman D."/>
            <person name="Howarth C."/>
            <person name="Larson L."/>
            <person name="Lui A."/>
            <person name="MacDonald P.J."/>
            <person name="Mehta T."/>
            <person name="Montmayeur A."/>
            <person name="Murphy C."/>
            <person name="Neiman D."/>
            <person name="Pearson M."/>
            <person name="Priest M."/>
            <person name="Roberts A."/>
            <person name="Saif S."/>
            <person name="Shea T."/>
            <person name="Shenoy N."/>
            <person name="Sisk P."/>
            <person name="Stolte C."/>
            <person name="Sykes S."/>
            <person name="White J."/>
            <person name="Yandava C."/>
            <person name="Wortman J."/>
            <person name="Nusbaum C."/>
            <person name="Birren B."/>
        </authorList>
    </citation>
    <scope>NUCLEOTIDE SEQUENCE [LARGE SCALE GENOMIC DNA]</scope>
    <source>
        <strain evidence="9 10">WAL-19142</strain>
    </source>
</reference>
<dbReference type="GO" id="GO:0000902">
    <property type="term" value="P:cell morphogenesis"/>
    <property type="evidence" value="ECO:0007669"/>
    <property type="project" value="InterPro"/>
</dbReference>
<keyword evidence="4 6" id="KW-0131">Cell cycle</keyword>
<evidence type="ECO:0000259" key="8">
    <source>
        <dbReference type="Pfam" id="PF22642"/>
    </source>
</evidence>
<proteinExistence type="inferred from homology"/>
<dbReference type="Gene3D" id="2.160.20.70">
    <property type="match status" value="1"/>
</dbReference>
<dbReference type="Gene3D" id="3.30.160.540">
    <property type="match status" value="1"/>
</dbReference>
<dbReference type="InterPro" id="IPR016098">
    <property type="entry name" value="CAP/MinC_C"/>
</dbReference>
<evidence type="ECO:0000313" key="10">
    <source>
        <dbReference type="Proteomes" id="UP000037392"/>
    </source>
</evidence>
<dbReference type="EMBL" id="ADLK01000028">
    <property type="protein sequence ID" value="KMW17055.1"/>
    <property type="molecule type" value="Genomic_DNA"/>
</dbReference>
<dbReference type="GO" id="GO:0000917">
    <property type="term" value="P:division septum assembly"/>
    <property type="evidence" value="ECO:0007669"/>
    <property type="project" value="UniProtKB-KW"/>
</dbReference>
<evidence type="ECO:0000256" key="4">
    <source>
        <dbReference type="ARBA" id="ARBA00023306"/>
    </source>
</evidence>
<feature type="domain" description="Septum site-determining protein MinC N-terminal" evidence="8">
    <location>
        <begin position="5"/>
        <end position="76"/>
    </location>
</feature>
<dbReference type="OrthoDB" id="9790810at2"/>
<comment type="subunit">
    <text evidence="5 6">Interacts with MinD and FtsZ.</text>
</comment>
<dbReference type="HAMAP" id="MF_00267">
    <property type="entry name" value="MinC"/>
    <property type="match status" value="1"/>
</dbReference>
<protein>
    <recommendedName>
        <fullName evidence="6">Probable septum site-determining protein MinC</fullName>
    </recommendedName>
</protein>
<sequence length="222" mass="24460">MHNAVVIKSSKAGMTVILDPDLPFGELVEAIGKKFSESARFWGSVQMTLTLEGRILTAAEEFEIVDTITRNSQIEVLCLLDTDAERIERCEKALNDKLMELSSQTGQFYRGTLRRGDCLESEASIIIIGDVDHGARVTAKGNVIILGDLRGTVTAGVAGNLDAVIMAFEMAPLQIRISDISSRFNERNKRLGRGPMLAFVENGEIQVRPLKKTFLNNMLNFA</sequence>
<name>A0A0J9EMZ5_9FIRM</name>
<dbReference type="GeneID" id="93162612"/>
<dbReference type="Proteomes" id="UP000037392">
    <property type="component" value="Unassembled WGS sequence"/>
</dbReference>
<dbReference type="InterPro" id="IPR036145">
    <property type="entry name" value="MinC_C_sf"/>
</dbReference>
<evidence type="ECO:0000256" key="6">
    <source>
        <dbReference type="HAMAP-Rule" id="MF_00267"/>
    </source>
</evidence>
<dbReference type="Pfam" id="PF03775">
    <property type="entry name" value="MinC_C"/>
    <property type="match status" value="1"/>
</dbReference>
<organism evidence="9 10">
    <name type="scientific">[Clostridium] citroniae WAL-19142</name>
    <dbReference type="NCBI Taxonomy" id="742734"/>
    <lineage>
        <taxon>Bacteria</taxon>
        <taxon>Bacillati</taxon>
        <taxon>Bacillota</taxon>
        <taxon>Clostridia</taxon>
        <taxon>Lachnospirales</taxon>
        <taxon>Lachnospiraceae</taxon>
        <taxon>Enterocloster</taxon>
    </lineage>
</organism>
<comment type="similarity">
    <text evidence="1 6">Belongs to the MinC family.</text>
</comment>
<dbReference type="PANTHER" id="PTHR34108:SF1">
    <property type="entry name" value="SEPTUM SITE-DETERMINING PROTEIN MINC"/>
    <property type="match status" value="1"/>
</dbReference>
<evidence type="ECO:0000256" key="1">
    <source>
        <dbReference type="ARBA" id="ARBA00006291"/>
    </source>
</evidence>
<dbReference type="AlphaFoldDB" id="A0A0J9EMZ5"/>
<evidence type="ECO:0000256" key="2">
    <source>
        <dbReference type="ARBA" id="ARBA00022618"/>
    </source>
</evidence>
<comment type="function">
    <text evidence="6">Cell division inhibitor that blocks the formation of polar Z ring septums. Rapidly oscillates between the poles of the cell to destabilize FtsZ filaments that have formed before they mature into polar Z rings. Prevents FtsZ polymerization.</text>
</comment>
<accession>A0A0J9EMZ5</accession>
<dbReference type="PANTHER" id="PTHR34108">
    <property type="entry name" value="SEPTUM SITE-DETERMINING PROTEIN MINC"/>
    <property type="match status" value="1"/>
</dbReference>
<dbReference type="InterPro" id="IPR005526">
    <property type="entry name" value="Septum_form_inhib_MinC_C"/>
</dbReference>
<dbReference type="InterPro" id="IPR013033">
    <property type="entry name" value="MinC"/>
</dbReference>
<evidence type="ECO:0000256" key="3">
    <source>
        <dbReference type="ARBA" id="ARBA00023210"/>
    </source>
</evidence>
<keyword evidence="3 6" id="KW-0717">Septation</keyword>
<feature type="domain" description="Septum formation inhibitor MinC C-terminal" evidence="7">
    <location>
        <begin position="109"/>
        <end position="207"/>
    </location>
</feature>
<dbReference type="InterPro" id="IPR055219">
    <property type="entry name" value="MinC_N_1"/>
</dbReference>
<evidence type="ECO:0000256" key="5">
    <source>
        <dbReference type="ARBA" id="ARBA00046874"/>
    </source>
</evidence>
<dbReference type="GO" id="GO:1901891">
    <property type="term" value="P:regulation of cell septum assembly"/>
    <property type="evidence" value="ECO:0007669"/>
    <property type="project" value="InterPro"/>
</dbReference>
<dbReference type="RefSeq" id="WP_007864878.1">
    <property type="nucleotide sequence ID" value="NZ_KQ235880.1"/>
</dbReference>
<gene>
    <name evidence="6" type="primary">minC</name>
    <name evidence="9" type="ORF">HMPREF9470_03708</name>
</gene>
<keyword evidence="2 6" id="KW-0132">Cell division</keyword>
<dbReference type="SUPFAM" id="SSF63848">
    <property type="entry name" value="Cell-division inhibitor MinC, C-terminal domain"/>
    <property type="match status" value="1"/>
</dbReference>
<evidence type="ECO:0000313" key="9">
    <source>
        <dbReference type="EMBL" id="KMW17055.1"/>
    </source>
</evidence>
<dbReference type="Pfam" id="PF22642">
    <property type="entry name" value="MinC_N_1"/>
    <property type="match status" value="1"/>
</dbReference>
<dbReference type="PATRIC" id="fig|742734.4.peg.3976"/>
<comment type="caution">
    <text evidence="9">The sequence shown here is derived from an EMBL/GenBank/DDBJ whole genome shotgun (WGS) entry which is preliminary data.</text>
</comment>